<reference evidence="2" key="1">
    <citation type="submission" date="2022-11" db="EMBL/GenBank/DDBJ databases">
        <authorList>
            <person name="Petersen C."/>
        </authorList>
    </citation>
    <scope>NUCLEOTIDE SEQUENCE</scope>
    <source>
        <strain evidence="2">IBT 23319</strain>
    </source>
</reference>
<name>A0A9W9P9W8_PENCI</name>
<proteinExistence type="predicted"/>
<gene>
    <name evidence="2" type="ORF">N7469_002136</name>
</gene>
<dbReference type="EMBL" id="JAPQKT010000002">
    <property type="protein sequence ID" value="KAJ5240545.1"/>
    <property type="molecule type" value="Genomic_DNA"/>
</dbReference>
<keyword evidence="3" id="KW-1185">Reference proteome</keyword>
<dbReference type="GeneID" id="81380223"/>
<comment type="caution">
    <text evidence="2">The sequence shown here is derived from an EMBL/GenBank/DDBJ whole genome shotgun (WGS) entry which is preliminary data.</text>
</comment>
<dbReference type="Proteomes" id="UP001147733">
    <property type="component" value="Unassembled WGS sequence"/>
</dbReference>
<feature type="region of interest" description="Disordered" evidence="1">
    <location>
        <begin position="74"/>
        <end position="100"/>
    </location>
</feature>
<evidence type="ECO:0000256" key="1">
    <source>
        <dbReference type="SAM" id="MobiDB-lite"/>
    </source>
</evidence>
<protein>
    <submittedName>
        <fullName evidence="2">Uncharacterized protein</fullName>
    </submittedName>
</protein>
<feature type="region of interest" description="Disordered" evidence="1">
    <location>
        <begin position="19"/>
        <end position="57"/>
    </location>
</feature>
<dbReference type="OrthoDB" id="10588887at2759"/>
<evidence type="ECO:0000313" key="3">
    <source>
        <dbReference type="Proteomes" id="UP001147733"/>
    </source>
</evidence>
<accession>A0A9W9P9W8</accession>
<organism evidence="2 3">
    <name type="scientific">Penicillium citrinum</name>
    <dbReference type="NCBI Taxonomy" id="5077"/>
    <lineage>
        <taxon>Eukaryota</taxon>
        <taxon>Fungi</taxon>
        <taxon>Dikarya</taxon>
        <taxon>Ascomycota</taxon>
        <taxon>Pezizomycotina</taxon>
        <taxon>Eurotiomycetes</taxon>
        <taxon>Eurotiomycetidae</taxon>
        <taxon>Eurotiales</taxon>
        <taxon>Aspergillaceae</taxon>
        <taxon>Penicillium</taxon>
    </lineage>
</organism>
<dbReference type="RefSeq" id="XP_056503550.1">
    <property type="nucleotide sequence ID" value="XM_056641056.1"/>
</dbReference>
<evidence type="ECO:0000313" key="2">
    <source>
        <dbReference type="EMBL" id="KAJ5240545.1"/>
    </source>
</evidence>
<sequence>MAPCTRKTCYAKACVKSEKIPQPCSRSASPRKAKVAQTHSDIRLTSSPYRHPSPTDFEQPKTILRMRIRQGPCGSHVSLVTRPFNTSDRKGPVSDAGKRKPVLGLCNDRASWIRRLRSKPHRRAELTELARSCVSDTQTDMKL</sequence>
<dbReference type="AlphaFoldDB" id="A0A9W9P9W8"/>
<feature type="compositionally biased region" description="Basic and acidic residues" evidence="1">
    <location>
        <begin position="87"/>
        <end position="98"/>
    </location>
</feature>
<reference evidence="2" key="2">
    <citation type="journal article" date="2023" name="IMA Fungus">
        <title>Comparative genomic study of the Penicillium genus elucidates a diverse pangenome and 15 lateral gene transfer events.</title>
        <authorList>
            <person name="Petersen C."/>
            <person name="Sorensen T."/>
            <person name="Nielsen M.R."/>
            <person name="Sondergaard T.E."/>
            <person name="Sorensen J.L."/>
            <person name="Fitzpatrick D.A."/>
            <person name="Frisvad J.C."/>
            <person name="Nielsen K.L."/>
        </authorList>
    </citation>
    <scope>NUCLEOTIDE SEQUENCE</scope>
    <source>
        <strain evidence="2">IBT 23319</strain>
    </source>
</reference>
<feature type="compositionally biased region" description="Polar residues" evidence="1">
    <location>
        <begin position="37"/>
        <end position="48"/>
    </location>
</feature>